<dbReference type="Gene3D" id="3.30.390.30">
    <property type="match status" value="1"/>
</dbReference>
<evidence type="ECO:0000256" key="3">
    <source>
        <dbReference type="ARBA" id="ARBA00022827"/>
    </source>
</evidence>
<evidence type="ECO:0000259" key="5">
    <source>
        <dbReference type="Pfam" id="PF07992"/>
    </source>
</evidence>
<dbReference type="InterPro" id="IPR028202">
    <property type="entry name" value="Reductase_C"/>
</dbReference>
<dbReference type="RefSeq" id="WP_286345773.1">
    <property type="nucleotide sequence ID" value="NZ_AP027732.1"/>
</dbReference>
<keyword evidence="4" id="KW-0560">Oxidoreductase</keyword>
<dbReference type="PRINTS" id="PR00411">
    <property type="entry name" value="PNDRDTASEI"/>
</dbReference>
<dbReference type="PRINTS" id="PR00368">
    <property type="entry name" value="FADPNR"/>
</dbReference>
<protein>
    <submittedName>
        <fullName evidence="7">Pyridine nucleotide-disulfide oxidoreductase</fullName>
    </submittedName>
</protein>
<dbReference type="SUPFAM" id="SSF51905">
    <property type="entry name" value="FAD/NAD(P)-binding domain"/>
    <property type="match status" value="1"/>
</dbReference>
<name>A0ABM8GKE5_9MICO</name>
<keyword evidence="8" id="KW-1185">Reference proteome</keyword>
<keyword evidence="3" id="KW-0274">FAD</keyword>
<evidence type="ECO:0000313" key="8">
    <source>
        <dbReference type="Proteomes" id="UP001321486"/>
    </source>
</evidence>
<keyword evidence="2" id="KW-0285">Flavoprotein</keyword>
<dbReference type="Pfam" id="PF07992">
    <property type="entry name" value="Pyr_redox_2"/>
    <property type="match status" value="1"/>
</dbReference>
<accession>A0ABM8GKE5</accession>
<dbReference type="Pfam" id="PF14759">
    <property type="entry name" value="Reductase_C"/>
    <property type="match status" value="1"/>
</dbReference>
<organism evidence="7 8">
    <name type="scientific">Frondihabitans sucicola</name>
    <dbReference type="NCBI Taxonomy" id="1268041"/>
    <lineage>
        <taxon>Bacteria</taxon>
        <taxon>Bacillati</taxon>
        <taxon>Actinomycetota</taxon>
        <taxon>Actinomycetes</taxon>
        <taxon>Micrococcales</taxon>
        <taxon>Microbacteriaceae</taxon>
        <taxon>Frondihabitans</taxon>
    </lineage>
</organism>
<dbReference type="InterPro" id="IPR036188">
    <property type="entry name" value="FAD/NAD-bd_sf"/>
</dbReference>
<proteinExistence type="predicted"/>
<feature type="domain" description="FAD/NAD(P)-binding" evidence="5">
    <location>
        <begin position="7"/>
        <end position="303"/>
    </location>
</feature>
<dbReference type="InterPro" id="IPR016156">
    <property type="entry name" value="FAD/NAD-linked_Rdtase_dimer_sf"/>
</dbReference>
<dbReference type="PANTHER" id="PTHR43557:SF2">
    <property type="entry name" value="RIESKE DOMAIN-CONTAINING PROTEIN-RELATED"/>
    <property type="match status" value="1"/>
</dbReference>
<evidence type="ECO:0000256" key="1">
    <source>
        <dbReference type="ARBA" id="ARBA00001974"/>
    </source>
</evidence>
<dbReference type="SUPFAM" id="SSF55424">
    <property type="entry name" value="FAD/NAD-linked reductases, dimerisation (C-terminal) domain"/>
    <property type="match status" value="1"/>
</dbReference>
<dbReference type="InterPro" id="IPR023753">
    <property type="entry name" value="FAD/NAD-binding_dom"/>
</dbReference>
<sequence length="399" mass="42370">MTGDPGLVVVGTGLAGVSAVQAARRDGYTGSITFVGAERHLPYNRPPLSKAFLEVDGVVDYLATEDELRNDLSVDLRLGCQVLSLDDDRKILRTSDGPIPYDRLIIATGASPRVLSHLPRMAGIETLRTVDDATRIRSAIVPGADVVIIGAGFIGSEIASSARKRGAKVTIVEASPVPLVRAVGEVVGAAISDLHRRNGTRLLCSAQIERVIGQDHVEGVRLVGGELIAADLVVVGVGAAPATGWLADSGLELSPVDGGLICDRYLRTSADGVYAAGDVAHWPNGLLDTTMRLENWTNAADQGAHAALNALFPDRAEPYETVPYFWSDWYGNRIQFVGTAIADAVSFVSGGPDEEAFVALFRRGDRLVGAATLNEPRKIMKLRRLIAQNELVASAVATF</sequence>
<gene>
    <name evidence="7" type="ORF">GCM10025867_11060</name>
</gene>
<evidence type="ECO:0000259" key="6">
    <source>
        <dbReference type="Pfam" id="PF14759"/>
    </source>
</evidence>
<dbReference type="Proteomes" id="UP001321486">
    <property type="component" value="Chromosome"/>
</dbReference>
<feature type="domain" description="Reductase C-terminal" evidence="6">
    <location>
        <begin position="324"/>
        <end position="395"/>
    </location>
</feature>
<comment type="cofactor">
    <cofactor evidence="1">
        <name>FAD</name>
        <dbReference type="ChEBI" id="CHEBI:57692"/>
    </cofactor>
</comment>
<evidence type="ECO:0000256" key="2">
    <source>
        <dbReference type="ARBA" id="ARBA00022630"/>
    </source>
</evidence>
<dbReference type="EMBL" id="AP027732">
    <property type="protein sequence ID" value="BDZ48865.1"/>
    <property type="molecule type" value="Genomic_DNA"/>
</dbReference>
<evidence type="ECO:0000256" key="4">
    <source>
        <dbReference type="ARBA" id="ARBA00023002"/>
    </source>
</evidence>
<evidence type="ECO:0000313" key="7">
    <source>
        <dbReference type="EMBL" id="BDZ48865.1"/>
    </source>
</evidence>
<dbReference type="Gene3D" id="3.50.50.60">
    <property type="entry name" value="FAD/NAD(P)-binding domain"/>
    <property type="match status" value="2"/>
</dbReference>
<dbReference type="PANTHER" id="PTHR43557">
    <property type="entry name" value="APOPTOSIS-INDUCING FACTOR 1"/>
    <property type="match status" value="1"/>
</dbReference>
<reference evidence="8" key="1">
    <citation type="journal article" date="2019" name="Int. J. Syst. Evol. Microbiol.">
        <title>The Global Catalogue of Microorganisms (GCM) 10K type strain sequencing project: providing services to taxonomists for standard genome sequencing and annotation.</title>
        <authorList>
            <consortium name="The Broad Institute Genomics Platform"/>
            <consortium name="The Broad Institute Genome Sequencing Center for Infectious Disease"/>
            <person name="Wu L."/>
            <person name="Ma J."/>
        </authorList>
    </citation>
    <scope>NUCLEOTIDE SEQUENCE [LARGE SCALE GENOMIC DNA]</scope>
    <source>
        <strain evidence="8">NBRC 108728</strain>
    </source>
</reference>
<dbReference type="InterPro" id="IPR050446">
    <property type="entry name" value="FAD-oxidoreductase/Apoptosis"/>
</dbReference>